<evidence type="ECO:0000256" key="2">
    <source>
        <dbReference type="SAM" id="MobiDB-lite"/>
    </source>
</evidence>
<dbReference type="Pfam" id="PF00823">
    <property type="entry name" value="PPE"/>
    <property type="match status" value="1"/>
</dbReference>
<feature type="compositionally biased region" description="Gly residues" evidence="2">
    <location>
        <begin position="295"/>
        <end position="317"/>
    </location>
</feature>
<dbReference type="InterPro" id="IPR038332">
    <property type="entry name" value="PPE_sf"/>
</dbReference>
<accession>A0A543JIS6</accession>
<reference evidence="4 5" key="1">
    <citation type="submission" date="2019-06" db="EMBL/GenBank/DDBJ databases">
        <title>Sequencing the genomes of 1000 actinobacteria strains.</title>
        <authorList>
            <person name="Klenk H.-P."/>
        </authorList>
    </citation>
    <scope>NUCLEOTIDE SEQUENCE [LARGE SCALE GENOMIC DNA]</scope>
    <source>
        <strain evidence="4 5">DSM 45456</strain>
    </source>
</reference>
<organism evidence="4 5">
    <name type="scientific">Saccharothrix saharensis</name>
    <dbReference type="NCBI Taxonomy" id="571190"/>
    <lineage>
        <taxon>Bacteria</taxon>
        <taxon>Bacillati</taxon>
        <taxon>Actinomycetota</taxon>
        <taxon>Actinomycetes</taxon>
        <taxon>Pseudonocardiales</taxon>
        <taxon>Pseudonocardiaceae</taxon>
        <taxon>Saccharothrix</taxon>
    </lineage>
</organism>
<evidence type="ECO:0000313" key="4">
    <source>
        <dbReference type="EMBL" id="TQM82733.1"/>
    </source>
</evidence>
<evidence type="ECO:0000256" key="1">
    <source>
        <dbReference type="ARBA" id="ARBA00010652"/>
    </source>
</evidence>
<feature type="compositionally biased region" description="Gly residues" evidence="2">
    <location>
        <begin position="269"/>
        <end position="278"/>
    </location>
</feature>
<feature type="region of interest" description="Disordered" evidence="2">
    <location>
        <begin position="191"/>
        <end position="339"/>
    </location>
</feature>
<feature type="domain" description="PPE" evidence="3">
    <location>
        <begin position="18"/>
        <end position="160"/>
    </location>
</feature>
<comment type="similarity">
    <text evidence="1">Belongs to the mycobacterial PPE family.</text>
</comment>
<feature type="region of interest" description="Disordered" evidence="2">
    <location>
        <begin position="353"/>
        <end position="413"/>
    </location>
</feature>
<sequence length="442" mass="44246">MPDGHRWSGYSHEELYEQINAGPGPKASHASMERWQGVSAALTEINADLHAGVLRSGATWEGAAADKARMGINPLAAWADDARAGAEVMRRSAERQADHIAKARSDMPPPVKVTAEEPNLLVTALTNLVGGQTDYEVQEQAKNAAEQRAREVMTTYASSTFSNTSTLAQFHQPPQLVIGGPDAVRNDSAGVSAPGWGYGGPRGGRGGGRGGWRGGRGGRGGYQGPRPVAQPSYGGGSTGTSWTGTSGTTRASTAALPASASGSAPVVYGPGGVIGGQQGKDRKSTDTTNEQQHAGGSGPGAGGGGGAGSHAGTGAGAGANQLLPGANGSLPVPSGTTTTSSAEFGAFATANAQHAATTAPGSPGAMPGAGGQVGGNDTVHKRSTPAPAQPVFDPFGGLGGPRGAEEEEDATHDAADYLRQTDDIYGLGGIISPPVIGESTTR</sequence>
<dbReference type="OrthoDB" id="3682216at2"/>
<protein>
    <submittedName>
        <fullName evidence="4">PPE-repeat protein</fullName>
    </submittedName>
</protein>
<gene>
    <name evidence="4" type="ORF">FHX81_5143</name>
</gene>
<name>A0A543JIS6_9PSEU</name>
<comment type="caution">
    <text evidence="4">The sequence shown here is derived from an EMBL/GenBank/DDBJ whole genome shotgun (WGS) entry which is preliminary data.</text>
</comment>
<dbReference type="AlphaFoldDB" id="A0A543JIS6"/>
<keyword evidence="5" id="KW-1185">Reference proteome</keyword>
<feature type="compositionally biased region" description="Gly residues" evidence="2">
    <location>
        <begin position="196"/>
        <end position="223"/>
    </location>
</feature>
<dbReference type="SUPFAM" id="SSF140459">
    <property type="entry name" value="PE/PPE dimer-like"/>
    <property type="match status" value="1"/>
</dbReference>
<evidence type="ECO:0000313" key="5">
    <source>
        <dbReference type="Proteomes" id="UP000316628"/>
    </source>
</evidence>
<dbReference type="Gene3D" id="1.20.1260.20">
    <property type="entry name" value="PPE superfamily"/>
    <property type="match status" value="1"/>
</dbReference>
<evidence type="ECO:0000259" key="3">
    <source>
        <dbReference type="Pfam" id="PF00823"/>
    </source>
</evidence>
<dbReference type="Proteomes" id="UP000316628">
    <property type="component" value="Unassembled WGS sequence"/>
</dbReference>
<feature type="compositionally biased region" description="Low complexity" evidence="2">
    <location>
        <begin position="239"/>
        <end position="268"/>
    </location>
</feature>
<dbReference type="InterPro" id="IPR000030">
    <property type="entry name" value="PPE_dom"/>
</dbReference>
<proteinExistence type="inferred from homology"/>
<dbReference type="RefSeq" id="WP_141980512.1">
    <property type="nucleotide sequence ID" value="NZ_VFPP01000001.1"/>
</dbReference>
<dbReference type="EMBL" id="VFPP01000001">
    <property type="protein sequence ID" value="TQM82733.1"/>
    <property type="molecule type" value="Genomic_DNA"/>
</dbReference>
<feature type="compositionally biased region" description="Low complexity" evidence="2">
    <location>
        <begin position="353"/>
        <end position="366"/>
    </location>
</feature>